<reference evidence="9" key="2">
    <citation type="submission" date="2015-01" db="EMBL/GenBank/DDBJ databases">
        <title>Evolutionary Origins and Diversification of the Mycorrhizal Mutualists.</title>
        <authorList>
            <consortium name="DOE Joint Genome Institute"/>
            <consortium name="Mycorrhizal Genomics Consortium"/>
            <person name="Kohler A."/>
            <person name="Kuo A."/>
            <person name="Nagy L.G."/>
            <person name="Floudas D."/>
            <person name="Copeland A."/>
            <person name="Barry K.W."/>
            <person name="Cichocki N."/>
            <person name="Veneault-Fourrey C."/>
            <person name="LaButti K."/>
            <person name="Lindquist E.A."/>
            <person name="Lipzen A."/>
            <person name="Lundell T."/>
            <person name="Morin E."/>
            <person name="Murat C."/>
            <person name="Riley R."/>
            <person name="Ohm R."/>
            <person name="Sun H."/>
            <person name="Tunlid A."/>
            <person name="Henrissat B."/>
            <person name="Grigoriev I.V."/>
            <person name="Hibbett D.S."/>
            <person name="Martin F."/>
        </authorList>
    </citation>
    <scope>NUCLEOTIDE SEQUENCE [LARGE SCALE GENOMIC DNA]</scope>
    <source>
        <strain evidence="9">F 1598</strain>
    </source>
</reference>
<dbReference type="GO" id="GO:0046872">
    <property type="term" value="F:metal ion binding"/>
    <property type="evidence" value="ECO:0007669"/>
    <property type="project" value="UniProtKB-KW"/>
</dbReference>
<keyword evidence="9" id="KW-1185">Reference proteome</keyword>
<dbReference type="PRINTS" id="PR00318">
    <property type="entry name" value="GPROTEINA"/>
</dbReference>
<dbReference type="PANTHER" id="PTHR10218">
    <property type="entry name" value="GTP-BINDING PROTEIN ALPHA SUBUNIT"/>
    <property type="match status" value="1"/>
</dbReference>
<dbReference type="GO" id="GO:0007188">
    <property type="term" value="P:adenylate cyclase-modulating G protein-coupled receptor signaling pathway"/>
    <property type="evidence" value="ECO:0007669"/>
    <property type="project" value="TreeGrafter"/>
</dbReference>
<feature type="region of interest" description="Disordered" evidence="7">
    <location>
        <begin position="1"/>
        <end position="50"/>
    </location>
</feature>
<sequence length="481" mass="54680">MGINSEMPQISADSDDPLTRAMAPPPNESIQERDARIHREREAKRVSDEIDEELRKGCKKGTKPVKILLLGQYFISVRMKTTTLKNFQLMNSVTAFHTEKPSWRAVIQYNVVRSVRIIVEAMTDAQASNHSSESVLDYPQLTAEHQTLKMRLSPLVQIEESLIRKLTLSGAAEYLNDGRNYAKEVTVNSTLGWKNAFSRLVRDGRESVESDLLIDWDDPNDPGVVLNACADDIKRLWHDPVIQRLLDVRKLRVEEVAGFSFLDALDRVTSPRYIPTDDDILRARLKTLGVTEYRFTPAPGQHSIHDFPWRVYDVGGQRSLHLHTTYKCFLAAWVPFFDDMNAIIFLAPISCFDQALAEDPSVNRLEDSVLLWKSIVQNPLLKATNLVLFLNKCDILKAKLASGIKLSEYIVSYGSRPNDFESASHYLKKKFAGILKEHSLEPRPFYCHFTSVIDTYSTKLILINVQDTILRANLKKSSLMA</sequence>
<dbReference type="SMART" id="SM00275">
    <property type="entry name" value="G_alpha"/>
    <property type="match status" value="1"/>
</dbReference>
<evidence type="ECO:0000256" key="6">
    <source>
        <dbReference type="PIRSR" id="PIRSR601019-2"/>
    </source>
</evidence>
<dbReference type="GO" id="GO:0003924">
    <property type="term" value="F:GTPase activity"/>
    <property type="evidence" value="ECO:0007669"/>
    <property type="project" value="InterPro"/>
</dbReference>
<dbReference type="Pfam" id="PF00503">
    <property type="entry name" value="G-alpha"/>
    <property type="match status" value="1"/>
</dbReference>
<dbReference type="SUPFAM" id="SSF52540">
    <property type="entry name" value="P-loop containing nucleoside triphosphate hydrolases"/>
    <property type="match status" value="1"/>
</dbReference>
<dbReference type="GO" id="GO:0005737">
    <property type="term" value="C:cytoplasm"/>
    <property type="evidence" value="ECO:0007669"/>
    <property type="project" value="TreeGrafter"/>
</dbReference>
<keyword evidence="2 5" id="KW-0547">Nucleotide-binding</keyword>
<dbReference type="InterPro" id="IPR027417">
    <property type="entry name" value="P-loop_NTPase"/>
</dbReference>
<dbReference type="PROSITE" id="PS51882">
    <property type="entry name" value="G_ALPHA"/>
    <property type="match status" value="1"/>
</dbReference>
<evidence type="ECO:0000313" key="9">
    <source>
        <dbReference type="Proteomes" id="UP000054166"/>
    </source>
</evidence>
<evidence type="ECO:0000256" key="3">
    <source>
        <dbReference type="ARBA" id="ARBA00023134"/>
    </source>
</evidence>
<gene>
    <name evidence="8" type="ORF">PILCRDRAFT_777079</name>
</gene>
<dbReference type="InParanoid" id="A0A0C3BHJ4"/>
<dbReference type="InterPro" id="IPR001019">
    <property type="entry name" value="Gprotein_alpha_su"/>
</dbReference>
<evidence type="ECO:0000256" key="4">
    <source>
        <dbReference type="ARBA" id="ARBA00023224"/>
    </source>
</evidence>
<feature type="binding site" evidence="6">
    <location>
        <position position="287"/>
    </location>
    <ligand>
        <name>Mg(2+)</name>
        <dbReference type="ChEBI" id="CHEBI:18420"/>
    </ligand>
</feature>
<organism evidence="8 9">
    <name type="scientific">Piloderma croceum (strain F 1598)</name>
    <dbReference type="NCBI Taxonomy" id="765440"/>
    <lineage>
        <taxon>Eukaryota</taxon>
        <taxon>Fungi</taxon>
        <taxon>Dikarya</taxon>
        <taxon>Basidiomycota</taxon>
        <taxon>Agaricomycotina</taxon>
        <taxon>Agaricomycetes</taxon>
        <taxon>Agaricomycetidae</taxon>
        <taxon>Atheliales</taxon>
        <taxon>Atheliaceae</taxon>
        <taxon>Piloderma</taxon>
    </lineage>
</organism>
<keyword evidence="4" id="KW-0807">Transducer</keyword>
<dbReference type="PANTHER" id="PTHR10218:SF360">
    <property type="entry name" value="GUANINE NUCLEOTIDE-BINDING PROTEIN SUBUNIT ALPHA HOMOLOG"/>
    <property type="match status" value="1"/>
</dbReference>
<dbReference type="GO" id="GO:0005525">
    <property type="term" value="F:GTP binding"/>
    <property type="evidence" value="ECO:0007669"/>
    <property type="project" value="UniProtKB-KW"/>
</dbReference>
<evidence type="ECO:0000256" key="2">
    <source>
        <dbReference type="ARBA" id="ARBA00022741"/>
    </source>
</evidence>
<feature type="binding site" evidence="5">
    <location>
        <begin position="281"/>
        <end position="287"/>
    </location>
    <ligand>
        <name>GTP</name>
        <dbReference type="ChEBI" id="CHEBI:37565"/>
    </ligand>
</feature>
<reference evidence="8 9" key="1">
    <citation type="submission" date="2014-04" db="EMBL/GenBank/DDBJ databases">
        <authorList>
            <consortium name="DOE Joint Genome Institute"/>
            <person name="Kuo A."/>
            <person name="Tarkka M."/>
            <person name="Buscot F."/>
            <person name="Kohler A."/>
            <person name="Nagy L.G."/>
            <person name="Floudas D."/>
            <person name="Copeland A."/>
            <person name="Barry K.W."/>
            <person name="Cichocki N."/>
            <person name="Veneault-Fourrey C."/>
            <person name="LaButti K."/>
            <person name="Lindquist E.A."/>
            <person name="Lipzen A."/>
            <person name="Lundell T."/>
            <person name="Morin E."/>
            <person name="Murat C."/>
            <person name="Sun H."/>
            <person name="Tunlid A."/>
            <person name="Henrissat B."/>
            <person name="Grigoriev I.V."/>
            <person name="Hibbett D.S."/>
            <person name="Martin F."/>
            <person name="Nordberg H.P."/>
            <person name="Cantor M.N."/>
            <person name="Hua S.X."/>
        </authorList>
    </citation>
    <scope>NUCLEOTIDE SEQUENCE [LARGE SCALE GENOMIC DNA]</scope>
    <source>
        <strain evidence="8 9">F 1598</strain>
    </source>
</reference>
<evidence type="ECO:0008006" key="10">
    <source>
        <dbReference type="Google" id="ProtNLM"/>
    </source>
</evidence>
<protein>
    <recommendedName>
        <fullName evidence="10">G-alpha-domain-containing protein</fullName>
    </recommendedName>
</protein>
<feature type="binding site" evidence="5">
    <location>
        <begin position="313"/>
        <end position="317"/>
    </location>
    <ligand>
        <name>GTP</name>
        <dbReference type="ChEBI" id="CHEBI:37565"/>
    </ligand>
</feature>
<evidence type="ECO:0000256" key="1">
    <source>
        <dbReference type="ARBA" id="ARBA00022723"/>
    </source>
</evidence>
<dbReference type="AlphaFoldDB" id="A0A0C3BHJ4"/>
<feature type="binding site" evidence="5">
    <location>
        <begin position="391"/>
        <end position="394"/>
    </location>
    <ligand>
        <name>GTP</name>
        <dbReference type="ChEBI" id="CHEBI:37565"/>
    </ligand>
</feature>
<keyword evidence="6" id="KW-0460">Magnesium</keyword>
<dbReference type="FunFam" id="3.40.50.300:FF:000692">
    <property type="entry name" value="Guanine nucleotide-binding protein subunit alpha"/>
    <property type="match status" value="1"/>
</dbReference>
<dbReference type="InterPro" id="IPR011025">
    <property type="entry name" value="GproteinA_insert"/>
</dbReference>
<dbReference type="Gene3D" id="3.40.50.300">
    <property type="entry name" value="P-loop containing nucleotide triphosphate hydrolases"/>
    <property type="match status" value="2"/>
</dbReference>
<proteinExistence type="predicted"/>
<dbReference type="GO" id="GO:0031683">
    <property type="term" value="F:G-protein beta/gamma-subunit complex binding"/>
    <property type="evidence" value="ECO:0007669"/>
    <property type="project" value="InterPro"/>
</dbReference>
<keyword evidence="1 6" id="KW-0479">Metal-binding</keyword>
<accession>A0A0C3BHJ4</accession>
<feature type="compositionally biased region" description="Basic and acidic residues" evidence="7">
    <location>
        <begin position="30"/>
        <end position="50"/>
    </location>
</feature>
<evidence type="ECO:0000256" key="7">
    <source>
        <dbReference type="SAM" id="MobiDB-lite"/>
    </source>
</evidence>
<name>A0A0C3BHJ4_PILCF</name>
<dbReference type="OrthoDB" id="5817230at2759"/>
<dbReference type="HOGENOM" id="CLU_014184_1_1_1"/>
<keyword evidence="3 5" id="KW-0342">GTP-binding</keyword>
<dbReference type="Proteomes" id="UP000054166">
    <property type="component" value="Unassembled WGS sequence"/>
</dbReference>
<dbReference type="GO" id="GO:0005834">
    <property type="term" value="C:heterotrimeric G-protein complex"/>
    <property type="evidence" value="ECO:0007669"/>
    <property type="project" value="TreeGrafter"/>
</dbReference>
<dbReference type="GO" id="GO:0001664">
    <property type="term" value="F:G protein-coupled receptor binding"/>
    <property type="evidence" value="ECO:0007669"/>
    <property type="project" value="TreeGrafter"/>
</dbReference>
<dbReference type="EMBL" id="KN832984">
    <property type="protein sequence ID" value="KIM85788.1"/>
    <property type="molecule type" value="Genomic_DNA"/>
</dbReference>
<dbReference type="STRING" id="765440.A0A0C3BHJ4"/>
<evidence type="ECO:0000256" key="5">
    <source>
        <dbReference type="PIRSR" id="PIRSR601019-1"/>
    </source>
</evidence>
<feature type="compositionally biased region" description="Polar residues" evidence="7">
    <location>
        <begin position="1"/>
        <end position="12"/>
    </location>
</feature>
<dbReference type="SUPFAM" id="SSF47895">
    <property type="entry name" value="Transducin (alpha subunit), insertion domain"/>
    <property type="match status" value="1"/>
</dbReference>
<evidence type="ECO:0000313" key="8">
    <source>
        <dbReference type="EMBL" id="KIM85788.1"/>
    </source>
</evidence>